<sequence length="185" mass="19179">MNLRAGSAVETFMTRHTTARAALATTLAAGLLLAAAPSAQAAQAATAPGTFGPYGYGGVRLGMSAKAAKATGKIRYKRPFDSETCSGWELKAHPAGKDAVGLYISKKRGVAMIFAPKGARTPAGIGLGSTLTSLKKAYPGLKTAASGYPYIKVPGNSKAYYAFLVNSKNRIYEIALALNTQDCAN</sequence>
<feature type="chain" id="PRO_5038331991" evidence="1">
    <location>
        <begin position="42"/>
        <end position="185"/>
    </location>
</feature>
<proteinExistence type="predicted"/>
<evidence type="ECO:0000313" key="3">
    <source>
        <dbReference type="Proteomes" id="UP000199361"/>
    </source>
</evidence>
<dbReference type="AlphaFoldDB" id="A0A1I0LWB1"/>
<dbReference type="STRING" id="568860.SAMN05421811_13117"/>
<dbReference type="EMBL" id="FOHX01000031">
    <property type="protein sequence ID" value="SEU47731.1"/>
    <property type="molecule type" value="Genomic_DNA"/>
</dbReference>
<keyword evidence="1" id="KW-0732">Signal</keyword>
<organism evidence="2 3">
    <name type="scientific">Nonomuraea wenchangensis</name>
    <dbReference type="NCBI Taxonomy" id="568860"/>
    <lineage>
        <taxon>Bacteria</taxon>
        <taxon>Bacillati</taxon>
        <taxon>Actinomycetota</taxon>
        <taxon>Actinomycetes</taxon>
        <taxon>Streptosporangiales</taxon>
        <taxon>Streptosporangiaceae</taxon>
        <taxon>Nonomuraea</taxon>
    </lineage>
</organism>
<gene>
    <name evidence="2" type="ORF">SAMN05421811_13117</name>
</gene>
<reference evidence="2 3" key="1">
    <citation type="submission" date="2016-10" db="EMBL/GenBank/DDBJ databases">
        <authorList>
            <person name="de Groot N.N."/>
        </authorList>
    </citation>
    <scope>NUCLEOTIDE SEQUENCE [LARGE SCALE GENOMIC DNA]</scope>
    <source>
        <strain evidence="2 3">CGMCC 4.5598</strain>
    </source>
</reference>
<name>A0A1I0LWB1_9ACTN</name>
<protein>
    <submittedName>
        <fullName evidence="2">Uncharacterized protein</fullName>
    </submittedName>
</protein>
<keyword evidence="3" id="KW-1185">Reference proteome</keyword>
<dbReference type="Proteomes" id="UP000199361">
    <property type="component" value="Unassembled WGS sequence"/>
</dbReference>
<accession>A0A1I0LWB1</accession>
<evidence type="ECO:0000256" key="1">
    <source>
        <dbReference type="SAM" id="SignalP"/>
    </source>
</evidence>
<feature type="signal peptide" evidence="1">
    <location>
        <begin position="1"/>
        <end position="41"/>
    </location>
</feature>
<evidence type="ECO:0000313" key="2">
    <source>
        <dbReference type="EMBL" id="SEU47731.1"/>
    </source>
</evidence>